<dbReference type="SUPFAM" id="SSF52058">
    <property type="entry name" value="L domain-like"/>
    <property type="match status" value="1"/>
</dbReference>
<dbReference type="HOGENOM" id="CLU_242939_0_0_1"/>
<dbReference type="PANTHER" id="PTHR33463">
    <property type="entry name" value="NB-ARC DOMAIN-CONTAINING PROTEIN-RELATED"/>
    <property type="match status" value="1"/>
</dbReference>
<organism evidence="1 2">
    <name type="scientific">Oryza rufipogon</name>
    <name type="common">Brownbeard rice</name>
    <name type="synonym">Asian wild rice</name>
    <dbReference type="NCBI Taxonomy" id="4529"/>
    <lineage>
        <taxon>Eukaryota</taxon>
        <taxon>Viridiplantae</taxon>
        <taxon>Streptophyta</taxon>
        <taxon>Embryophyta</taxon>
        <taxon>Tracheophyta</taxon>
        <taxon>Spermatophyta</taxon>
        <taxon>Magnoliopsida</taxon>
        <taxon>Liliopsida</taxon>
        <taxon>Poales</taxon>
        <taxon>Poaceae</taxon>
        <taxon>BOP clade</taxon>
        <taxon>Oryzoideae</taxon>
        <taxon>Oryzeae</taxon>
        <taxon>Oryzinae</taxon>
        <taxon>Oryza</taxon>
    </lineage>
</organism>
<evidence type="ECO:0000313" key="1">
    <source>
        <dbReference type="EnsemblPlants" id="ORUFI04G03030.1"/>
    </source>
</evidence>
<name>A0A0E0P5A1_ORYRU</name>
<dbReference type="PANTHER" id="PTHR33463:SF208">
    <property type="entry name" value="OS04G0166000 PROTEIN"/>
    <property type="match status" value="1"/>
</dbReference>
<reference evidence="2" key="1">
    <citation type="submission" date="2013-06" db="EMBL/GenBank/DDBJ databases">
        <authorList>
            <person name="Zhao Q."/>
        </authorList>
    </citation>
    <scope>NUCLEOTIDE SEQUENCE</scope>
    <source>
        <strain evidence="2">cv. W1943</strain>
    </source>
</reference>
<proteinExistence type="predicted"/>
<evidence type="ECO:0000313" key="2">
    <source>
        <dbReference type="Proteomes" id="UP000008022"/>
    </source>
</evidence>
<dbReference type="Gramene" id="ORUFI04G03030.1">
    <property type="protein sequence ID" value="ORUFI04G03030.1"/>
    <property type="gene ID" value="ORUFI04G03030"/>
</dbReference>
<sequence>MQSFYATSVEAAVKELIPYLEDTSSAAHQSIYFDGWGGLGASAVLRAIAENPAPSLRKKFDRIIHVDCSRWKNRRQLQRAIADQLKLPQHVMDLFDRQDEEDDFSGDEEDDFSGVEESSRAEIADIRREIYRTFMDLTCLLILNNGSDHTLDIASFGFPLNDWYNLRDNRLLWTFRGRLRLNPKIAHNVDSSHLNIFSDFYYYSTEIWKDFLPREAEEITQYSGELHLDGTKAAECCLGGHIMDYNWATHACNYWYKKKKEEVAYRRTKHGSLQLLCIRRYDEEDDFSGVEESSRAEVTDIGKEIYQTIKDLSCLLIFHNGSDDTVDTSKLGFPLYDWYIYNSNVNKVLWTFRGRLRLNPKIADNVDSSHLNIFSDYYYYSTKIWKNLLPREAEEITQYSGELHLDGTKAAECCLYLLSLNCRGGHIMDYNWATHACNYWVCDGIITVQEEKGGGSLQEDQAWELAAALHQEIRLEDYSSNRVPGFGYNLDTPPNRWFLVTQESDMKDKPTLDKTSLFIAFQSVVLLPDDMFHQANKVQEIRLEDYSSNSVTGFGYKLDTPPNRWVLVTQESDMKDKPTLETTSLFIAFRSVALLPDDIFHQANKVQVLRLCNCAFNFSGLDLSGTMIKMFDLRDIQDSCIGQIILLRCEKLCTILWPEKGFPNLSMLHIDSLVCHVETEQQQAYATAMDFRFAQSLVLRSNDKFCWNCNKTHINICNSSTPKDTTPKKKTMSYYSTQKVVGSPLHMPIVTTTQPAVCYKDVNLTMISAIDLEGSSAPRHEPLDIHVQIGEGISYANVVSEQALSARCHIERCHKLNTVFSTDYISTCFKTLEAFSAAELMMANCIWSRGRTTSYYWDSTAFAKLRSIHLHYCPRLTFVLPLSWRTPYSHLPSLETLHIVYCSELRQIFPVEADSRPIVDCEKDWWEKLEWEGMNVGHDPSLFEPRHSMYYKKALRPDALFSGLLWDQAGDAAAAQEERERLGCIVSRHFEPPMHGHCDAWPMPPNGRAVFLGLDKCQDHRTQEAGEDKSNTSSALEIFQRLWVLDICYTDWELPFPTESTREQQMTMNIREVHINMGRIWRRNFAWRRLKNLRKLRVIEPTHPWGNTGEMDEFADMLKLEILELSKNIMIQVLPSLCGASSLKTLILDDCVVLEQVGPQGLPPSLESFSFASREGNKAKISSISLAGCSSLVNFTLRYKEITWSCLKWCHIERCHKLNTVFSTDYTNIYFTRLETFSAAELMMANCIWSRGRTASPRDNSSFAELRSIHLHYCPRLTFVLPLSWPTSDSHLPSLETLHIVYCSELRQIFPVEAVALMEQPRGVLRFPKLKHIHLHDVPKLHQICEISRMVAPVLETIRVRGCWALKRIPAIDGSLRGQDSRPIVDCEKDWWEKLEWEGMNVGHDPSLFEPRHSMYYKKALPRCSLLRSNDNFCWNCNKTHINICISSTPKDATPKKKTMSYYSAQKVVGSPLHMPIVTTIQPVVNLAMISAIELEGSNSHLPSLETLHIVYCSELTQIFPVEAVALRGQPRGVLKFPKLKHIHLHDVPKLHEICEISRMVAPVLETIRVRGCWALKRIPAIDGSLRGQDSRPIVDCEKDWWEKLEWEGMNVGHDPSLFERRHSMYYKKALPRCSLLR</sequence>
<dbReference type="STRING" id="4529.A0A0E0P5A1"/>
<dbReference type="EnsemblPlants" id="ORUFI04G03030.1">
    <property type="protein sequence ID" value="ORUFI04G03030.1"/>
    <property type="gene ID" value="ORUFI04G03030"/>
</dbReference>
<dbReference type="Proteomes" id="UP000008022">
    <property type="component" value="Unassembled WGS sequence"/>
</dbReference>
<dbReference type="Gene3D" id="3.80.10.10">
    <property type="entry name" value="Ribonuclease Inhibitor"/>
    <property type="match status" value="4"/>
</dbReference>
<dbReference type="InterPro" id="IPR032675">
    <property type="entry name" value="LRR_dom_sf"/>
</dbReference>
<dbReference type="eggNOG" id="KOG4658">
    <property type="taxonomic scope" value="Eukaryota"/>
</dbReference>
<reference evidence="1" key="2">
    <citation type="submission" date="2015-06" db="UniProtKB">
        <authorList>
            <consortium name="EnsemblPlants"/>
        </authorList>
    </citation>
    <scope>IDENTIFICATION</scope>
</reference>
<accession>A0A0E0P5A1</accession>
<protein>
    <submittedName>
        <fullName evidence="1">Uncharacterized protein</fullName>
    </submittedName>
</protein>
<dbReference type="InterPro" id="IPR050905">
    <property type="entry name" value="Plant_NBS-LRR"/>
</dbReference>
<keyword evidence="2" id="KW-1185">Reference proteome</keyword>